<evidence type="ECO:0000313" key="4">
    <source>
        <dbReference type="Proteomes" id="UP000542674"/>
    </source>
</evidence>
<organism evidence="3 4">
    <name type="scientific">Saccharothrix violaceirubra</name>
    <dbReference type="NCBI Taxonomy" id="413306"/>
    <lineage>
        <taxon>Bacteria</taxon>
        <taxon>Bacillati</taxon>
        <taxon>Actinomycetota</taxon>
        <taxon>Actinomycetes</taxon>
        <taxon>Pseudonocardiales</taxon>
        <taxon>Pseudonocardiaceae</taxon>
        <taxon>Saccharothrix</taxon>
    </lineage>
</organism>
<dbReference type="EMBL" id="JACHJS010000001">
    <property type="protein sequence ID" value="MBB4964276.1"/>
    <property type="molecule type" value="Genomic_DNA"/>
</dbReference>
<keyword evidence="4" id="KW-1185">Reference proteome</keyword>
<feature type="transmembrane region" description="Helical" evidence="2">
    <location>
        <begin position="88"/>
        <end position="110"/>
    </location>
</feature>
<gene>
    <name evidence="3" type="ORF">F4559_001635</name>
</gene>
<comment type="caution">
    <text evidence="3">The sequence shown here is derived from an EMBL/GenBank/DDBJ whole genome shotgun (WGS) entry which is preliminary data.</text>
</comment>
<evidence type="ECO:0000256" key="2">
    <source>
        <dbReference type="SAM" id="Phobius"/>
    </source>
</evidence>
<dbReference type="Proteomes" id="UP000542674">
    <property type="component" value="Unassembled WGS sequence"/>
</dbReference>
<dbReference type="AlphaFoldDB" id="A0A7W7WUN2"/>
<evidence type="ECO:0000313" key="3">
    <source>
        <dbReference type="EMBL" id="MBB4964276.1"/>
    </source>
</evidence>
<protein>
    <submittedName>
        <fullName evidence="3">Uncharacterized protein</fullName>
    </submittedName>
</protein>
<keyword evidence="2" id="KW-0812">Transmembrane</keyword>
<evidence type="ECO:0000256" key="1">
    <source>
        <dbReference type="SAM" id="MobiDB-lite"/>
    </source>
</evidence>
<keyword evidence="2" id="KW-1133">Transmembrane helix</keyword>
<feature type="transmembrane region" description="Helical" evidence="2">
    <location>
        <begin position="52"/>
        <end position="76"/>
    </location>
</feature>
<feature type="region of interest" description="Disordered" evidence="1">
    <location>
        <begin position="1"/>
        <end position="44"/>
    </location>
</feature>
<sequence length="199" mass="21070">MTYPPQWSGAPGGHPRQPYPPQPYPQQYQHFPAQGHPPQYDPYGGPPPKPGALGVVMTIHWVITALTVGGVVISLASSLSLLHAVNGLNLAFVALLALITVLLGVLHAVAAMSAAHRYFPNLIASRMAAGFSLVLGALSLRSIVTLGALTASALIGVGMVLLCLTALILGAQSSVKRWIVAKHRYSISQGHLPRNARRR</sequence>
<reference evidence="3 4" key="1">
    <citation type="submission" date="2020-08" db="EMBL/GenBank/DDBJ databases">
        <title>Sequencing the genomes of 1000 actinobacteria strains.</title>
        <authorList>
            <person name="Klenk H.-P."/>
        </authorList>
    </citation>
    <scope>NUCLEOTIDE SEQUENCE [LARGE SCALE GENOMIC DNA]</scope>
    <source>
        <strain evidence="3 4">DSM 45084</strain>
    </source>
</reference>
<name>A0A7W7WUN2_9PSEU</name>
<feature type="transmembrane region" description="Helical" evidence="2">
    <location>
        <begin position="122"/>
        <end position="140"/>
    </location>
</feature>
<dbReference type="RefSeq" id="WP_184667179.1">
    <property type="nucleotide sequence ID" value="NZ_BAABAI010000027.1"/>
</dbReference>
<keyword evidence="2" id="KW-0472">Membrane</keyword>
<proteinExistence type="predicted"/>
<accession>A0A7W7WUN2</accession>
<feature type="transmembrane region" description="Helical" evidence="2">
    <location>
        <begin position="146"/>
        <end position="169"/>
    </location>
</feature>